<comment type="caution">
    <text evidence="1">The sequence shown here is derived from an EMBL/GenBank/DDBJ whole genome shotgun (WGS) entry which is preliminary data.</text>
</comment>
<evidence type="ECO:0000313" key="1">
    <source>
        <dbReference type="EMBL" id="PMB73086.1"/>
    </source>
</evidence>
<dbReference type="Proteomes" id="UP000235728">
    <property type="component" value="Unassembled WGS sequence"/>
</dbReference>
<accession>A0A2N6P0M9</accession>
<protein>
    <submittedName>
        <fullName evidence="1">M-phase inducer phosphatase</fullName>
    </submittedName>
</protein>
<evidence type="ECO:0000313" key="2">
    <source>
        <dbReference type="Proteomes" id="UP000235728"/>
    </source>
</evidence>
<name>A0A2N6P0M9_BEABA</name>
<organism evidence="1 2">
    <name type="scientific">Beauveria bassiana</name>
    <name type="common">White muscardine disease fungus</name>
    <name type="synonym">Tritirachium shiotae</name>
    <dbReference type="NCBI Taxonomy" id="176275"/>
    <lineage>
        <taxon>Eukaryota</taxon>
        <taxon>Fungi</taxon>
        <taxon>Dikarya</taxon>
        <taxon>Ascomycota</taxon>
        <taxon>Pezizomycotina</taxon>
        <taxon>Sordariomycetes</taxon>
        <taxon>Hypocreomycetidae</taxon>
        <taxon>Hypocreales</taxon>
        <taxon>Cordycipitaceae</taxon>
        <taxon>Beauveria</taxon>
    </lineage>
</organism>
<gene>
    <name evidence="1" type="primary">nimT_0</name>
    <name evidence="1" type="ORF">BM221_000505</name>
</gene>
<sequence>MEASSPLAALHRPMPAPSWGARDIFRSHHSFVGPVASAALSLREQLQRGTSDYFGSNDLRGSSPAASLAADLSQNFRLDSEASPHFPTPRRALFTANVMGGFANRGKSPSLFLN</sequence>
<reference evidence="1 2" key="1">
    <citation type="journal article" date="2016" name="Appl. Microbiol. Biotechnol.">
        <title>Characterization of T-DNA insertion mutants with decreased virulence in the entomopathogenic fungus Beauveria bassiana JEF-007.</title>
        <authorList>
            <person name="Kim S."/>
            <person name="Lee S.J."/>
            <person name="Nai Y.S."/>
            <person name="Yu J.S."/>
            <person name="Lee M.R."/>
            <person name="Yang Y.T."/>
            <person name="Kim J.S."/>
        </authorList>
    </citation>
    <scope>NUCLEOTIDE SEQUENCE [LARGE SCALE GENOMIC DNA]</scope>
    <source>
        <strain evidence="1 2">JEF-007</strain>
    </source>
</reference>
<dbReference type="EMBL" id="MRVG01000001">
    <property type="protein sequence ID" value="PMB73086.1"/>
    <property type="molecule type" value="Genomic_DNA"/>
</dbReference>
<dbReference type="AlphaFoldDB" id="A0A2N6P0M9"/>
<proteinExistence type="predicted"/>